<accession>A0ACB8AEU6</accession>
<name>A0ACB8AEU6_9AGAM</name>
<gene>
    <name evidence="1" type="ORF">BJ138DRAFT_1113030</name>
</gene>
<evidence type="ECO:0000313" key="2">
    <source>
        <dbReference type="Proteomes" id="UP000790377"/>
    </source>
</evidence>
<evidence type="ECO:0000313" key="1">
    <source>
        <dbReference type="EMBL" id="KAH7911648.1"/>
    </source>
</evidence>
<comment type="caution">
    <text evidence="1">The sequence shown here is derived from an EMBL/GenBank/DDBJ whole genome shotgun (WGS) entry which is preliminary data.</text>
</comment>
<organism evidence="1 2">
    <name type="scientific">Hygrophoropsis aurantiaca</name>
    <dbReference type="NCBI Taxonomy" id="72124"/>
    <lineage>
        <taxon>Eukaryota</taxon>
        <taxon>Fungi</taxon>
        <taxon>Dikarya</taxon>
        <taxon>Basidiomycota</taxon>
        <taxon>Agaricomycotina</taxon>
        <taxon>Agaricomycetes</taxon>
        <taxon>Agaricomycetidae</taxon>
        <taxon>Boletales</taxon>
        <taxon>Coniophorineae</taxon>
        <taxon>Hygrophoropsidaceae</taxon>
        <taxon>Hygrophoropsis</taxon>
    </lineage>
</organism>
<dbReference type="Proteomes" id="UP000790377">
    <property type="component" value="Unassembled WGS sequence"/>
</dbReference>
<reference evidence="1" key="1">
    <citation type="journal article" date="2021" name="New Phytol.">
        <title>Evolutionary innovations through gain and loss of genes in the ectomycorrhizal Boletales.</title>
        <authorList>
            <person name="Wu G."/>
            <person name="Miyauchi S."/>
            <person name="Morin E."/>
            <person name="Kuo A."/>
            <person name="Drula E."/>
            <person name="Varga T."/>
            <person name="Kohler A."/>
            <person name="Feng B."/>
            <person name="Cao Y."/>
            <person name="Lipzen A."/>
            <person name="Daum C."/>
            <person name="Hundley H."/>
            <person name="Pangilinan J."/>
            <person name="Johnson J."/>
            <person name="Barry K."/>
            <person name="LaButti K."/>
            <person name="Ng V."/>
            <person name="Ahrendt S."/>
            <person name="Min B."/>
            <person name="Choi I.G."/>
            <person name="Park H."/>
            <person name="Plett J.M."/>
            <person name="Magnuson J."/>
            <person name="Spatafora J.W."/>
            <person name="Nagy L.G."/>
            <person name="Henrissat B."/>
            <person name="Grigoriev I.V."/>
            <person name="Yang Z.L."/>
            <person name="Xu J."/>
            <person name="Martin F.M."/>
        </authorList>
    </citation>
    <scope>NUCLEOTIDE SEQUENCE</scope>
    <source>
        <strain evidence="1">ATCC 28755</strain>
    </source>
</reference>
<proteinExistence type="predicted"/>
<protein>
    <submittedName>
        <fullName evidence="1">Uncharacterized protein</fullName>
    </submittedName>
</protein>
<dbReference type="EMBL" id="MU267671">
    <property type="protein sequence ID" value="KAH7911648.1"/>
    <property type="molecule type" value="Genomic_DNA"/>
</dbReference>
<keyword evidence="2" id="KW-1185">Reference proteome</keyword>
<sequence length="643" mass="69711">MNEDVSDPTAWISLVDSSSVPESPCIKIVDIVELVQDSILYMNSPMDPNHRLVSVSDTLYFLFCPDGESFIQFWDVHSCQLVGTIDPQYESTYDAKHLTSDGKTFLVGCEGNDAATSVDLWDVCSTTFIRTLETGTKAFYPSLFTGTSPDGRKLAYAHDHTVHIYNLYTDIQWSSQTRQKSHKVVGWSPNSDHLLTCTFDGNAVVWRLTENGFKSITDVQLNLHYDPWAPSLDRSPEVVFTGDKLIYLDKEGDIIIHPLEDGHLHVRVQRYLALHFAGPRALSLDGQMLALAPHIGSQCTLIDTTSGNVIGGPLGSAGENSLCALCFSADGKQLVGLHGQETICVCDVEAALEQYRATNSKTEANNSSAPKSASEGPSSSVPTAPRNALRAQSNSVGSSILNLPISDVATPSATLSTPTSIPMPYTRRCEERKPIEYDSLLDLPATGSDAPIRPRALAAPLQPPPDSQKSGNSADHPGAVFTAPDHSRRRAALTALWARIRRRRKPSPTPDPRSHGDRSTPIPLRDLSTAPATASSSRSAPAPTEEIVEVAAGRLDDRLVIAPPRKKKKKLPAAPPLSASENEQVQPASQSNASSSSSESSGSSSSLTDSDAESIDWLDYICFCMCCPSNKTKKKKRKEKEGR</sequence>